<organism evidence="2 3">
    <name type="scientific">Marinilabilia salmonicolor</name>
    <dbReference type="NCBI Taxonomy" id="989"/>
    <lineage>
        <taxon>Bacteria</taxon>
        <taxon>Pseudomonadati</taxon>
        <taxon>Bacteroidota</taxon>
        <taxon>Bacteroidia</taxon>
        <taxon>Marinilabiliales</taxon>
        <taxon>Marinilabiliaceae</taxon>
        <taxon>Marinilabilia</taxon>
    </lineage>
</organism>
<protein>
    <submittedName>
        <fullName evidence="2">SnoaL-like protein</fullName>
    </submittedName>
</protein>
<reference evidence="2 3" key="1">
    <citation type="submission" date="2018-07" db="EMBL/GenBank/DDBJ databases">
        <title>Freshwater and sediment microbial communities from various areas in North America, analyzing microbe dynamics in response to fracking.</title>
        <authorList>
            <person name="Lamendella R."/>
        </authorList>
    </citation>
    <scope>NUCLEOTIDE SEQUENCE [LARGE SCALE GENOMIC DNA]</scope>
    <source>
        <strain evidence="2 3">160A</strain>
    </source>
</reference>
<dbReference type="Proteomes" id="UP000252733">
    <property type="component" value="Unassembled WGS sequence"/>
</dbReference>
<dbReference type="InterPro" id="IPR032710">
    <property type="entry name" value="NTF2-like_dom_sf"/>
</dbReference>
<evidence type="ECO:0000313" key="2">
    <source>
        <dbReference type="EMBL" id="RCW38717.1"/>
    </source>
</evidence>
<gene>
    <name evidence="2" type="ORF">DFO77_103189</name>
</gene>
<sequence>MDNTKPVDKTSKSIQEIEKILLMLLLSQEKGDIESFTDCFLHDSSVVHIGTDVDEYFTTWRDYLHQIDEFLISRKGHEINAQETRIRLNKEQNTAWYSQLIDTCYETKGEITRIEGFRHTGVLVKTENGWKIVQSHVSAPLIND</sequence>
<keyword evidence="3" id="KW-1185">Reference proteome</keyword>
<evidence type="ECO:0000313" key="3">
    <source>
        <dbReference type="Proteomes" id="UP000252733"/>
    </source>
</evidence>
<dbReference type="Pfam" id="PF13474">
    <property type="entry name" value="SnoaL_3"/>
    <property type="match status" value="1"/>
</dbReference>
<dbReference type="EMBL" id="QPIZ01000003">
    <property type="protein sequence ID" value="RCW38717.1"/>
    <property type="molecule type" value="Genomic_DNA"/>
</dbReference>
<dbReference type="RefSeq" id="WP_106153053.1">
    <property type="nucleotide sequence ID" value="NZ_PVTS01000007.1"/>
</dbReference>
<accession>A0A2T0XMD8</accession>
<dbReference type="OrthoDB" id="1119737at2"/>
<proteinExistence type="predicted"/>
<evidence type="ECO:0000259" key="1">
    <source>
        <dbReference type="Pfam" id="PF13474"/>
    </source>
</evidence>
<feature type="domain" description="SnoaL-like" evidence="1">
    <location>
        <begin position="24"/>
        <end position="141"/>
    </location>
</feature>
<dbReference type="InterPro" id="IPR037401">
    <property type="entry name" value="SnoaL-like"/>
</dbReference>
<dbReference type="Gene3D" id="3.10.450.50">
    <property type="match status" value="1"/>
</dbReference>
<name>A0A2T0XMD8_9BACT</name>
<dbReference type="AlphaFoldDB" id="A0A2T0XMD8"/>
<dbReference type="STRING" id="1168289.GCA_000259075_01827"/>
<dbReference type="SUPFAM" id="SSF54427">
    <property type="entry name" value="NTF2-like"/>
    <property type="match status" value="1"/>
</dbReference>
<comment type="caution">
    <text evidence="2">The sequence shown here is derived from an EMBL/GenBank/DDBJ whole genome shotgun (WGS) entry which is preliminary data.</text>
</comment>